<evidence type="ECO:0000256" key="2">
    <source>
        <dbReference type="ARBA" id="ARBA00022694"/>
    </source>
</evidence>
<dbReference type="GO" id="GO:0000172">
    <property type="term" value="C:ribonuclease MRP complex"/>
    <property type="evidence" value="ECO:0007669"/>
    <property type="project" value="TreeGrafter"/>
</dbReference>
<dbReference type="GO" id="GO:0005730">
    <property type="term" value="C:nucleolus"/>
    <property type="evidence" value="ECO:0007669"/>
    <property type="project" value="TreeGrafter"/>
</dbReference>
<dbReference type="InterPro" id="IPR038085">
    <property type="entry name" value="Rnp2-like_sf"/>
</dbReference>
<dbReference type="Proteomes" id="UP000076798">
    <property type="component" value="Unassembled WGS sequence"/>
</dbReference>
<organism evidence="3 4">
    <name type="scientific">Sistotremastrum suecicum HHB10207 ss-3</name>
    <dbReference type="NCBI Taxonomy" id="1314776"/>
    <lineage>
        <taxon>Eukaryota</taxon>
        <taxon>Fungi</taxon>
        <taxon>Dikarya</taxon>
        <taxon>Basidiomycota</taxon>
        <taxon>Agaricomycotina</taxon>
        <taxon>Agaricomycetes</taxon>
        <taxon>Sistotremastrales</taxon>
        <taxon>Sistotremastraceae</taxon>
        <taxon>Sistotremastrum</taxon>
    </lineage>
</organism>
<reference evidence="3 4" key="1">
    <citation type="journal article" date="2016" name="Mol. Biol. Evol.">
        <title>Comparative Genomics of Early-Diverging Mushroom-Forming Fungi Provides Insights into the Origins of Lignocellulose Decay Capabilities.</title>
        <authorList>
            <person name="Nagy L.G."/>
            <person name="Riley R."/>
            <person name="Tritt A."/>
            <person name="Adam C."/>
            <person name="Daum C."/>
            <person name="Floudas D."/>
            <person name="Sun H."/>
            <person name="Yadav J.S."/>
            <person name="Pangilinan J."/>
            <person name="Larsson K.H."/>
            <person name="Matsuura K."/>
            <person name="Barry K."/>
            <person name="Labutti K."/>
            <person name="Kuo R."/>
            <person name="Ohm R.A."/>
            <person name="Bhattacharya S.S."/>
            <person name="Shirouzu T."/>
            <person name="Yoshinaga Y."/>
            <person name="Martin F.M."/>
            <person name="Grigoriev I.V."/>
            <person name="Hibbett D.S."/>
        </authorList>
    </citation>
    <scope>NUCLEOTIDE SEQUENCE [LARGE SCALE GENOMIC DNA]</scope>
    <source>
        <strain evidence="3 4">HHB10207 ss-3</strain>
    </source>
</reference>
<dbReference type="AlphaFoldDB" id="A0A166EVM5"/>
<dbReference type="InterPro" id="IPR002759">
    <property type="entry name" value="Pop5/Rpp14/Rnp2-like"/>
</dbReference>
<evidence type="ECO:0000313" key="4">
    <source>
        <dbReference type="Proteomes" id="UP000076798"/>
    </source>
</evidence>
<dbReference type="OrthoDB" id="24745at2759"/>
<evidence type="ECO:0000256" key="1">
    <source>
        <dbReference type="ARBA" id="ARBA00010800"/>
    </source>
</evidence>
<accession>A0A166EVM5</accession>
<dbReference type="GO" id="GO:0030681">
    <property type="term" value="C:multimeric ribonuclease P complex"/>
    <property type="evidence" value="ECO:0007669"/>
    <property type="project" value="TreeGrafter"/>
</dbReference>
<protein>
    <submittedName>
        <fullName evidence="3">Uncharacterized protein</fullName>
    </submittedName>
</protein>
<dbReference type="PANTHER" id="PTHR15441:SF2">
    <property type="entry name" value="RIBONUCLEASE P_MRP PROTEIN SUBUNIT POP5"/>
    <property type="match status" value="1"/>
</dbReference>
<dbReference type="GO" id="GO:0033204">
    <property type="term" value="F:ribonuclease P RNA binding"/>
    <property type="evidence" value="ECO:0007669"/>
    <property type="project" value="TreeGrafter"/>
</dbReference>
<keyword evidence="2" id="KW-0819">tRNA processing</keyword>
<dbReference type="Pfam" id="PF01900">
    <property type="entry name" value="RNase_P_Rpp14"/>
    <property type="match status" value="1"/>
</dbReference>
<dbReference type="Gene3D" id="3.30.70.3250">
    <property type="entry name" value="Ribonuclease P, Pop5 subunit"/>
    <property type="match status" value="1"/>
</dbReference>
<keyword evidence="4" id="KW-1185">Reference proteome</keyword>
<dbReference type="EMBL" id="KV428038">
    <property type="protein sequence ID" value="KZT39997.1"/>
    <property type="molecule type" value="Genomic_DNA"/>
</dbReference>
<proteinExistence type="inferred from homology"/>
<dbReference type="GO" id="GO:0001682">
    <property type="term" value="P:tRNA 5'-leader removal"/>
    <property type="evidence" value="ECO:0007669"/>
    <property type="project" value="InterPro"/>
</dbReference>
<sequence length="164" mass="18346">MVRFKNRWLLVEFMTFPTDTKETEAPLGGKQIYTALKQSVIANFGDVGWGAVGSSLTVKYFSPATNICIIRVARDHYRNAWGAITLLRNIDGHLVIPHVVHCSGTIKHTQLAAIQHNREIIALLRAHNQRGVNGASTKFSWTGISDSYETLLQKITEEIQSLQD</sequence>
<dbReference type="STRING" id="1314776.A0A166EVM5"/>
<dbReference type="PANTHER" id="PTHR15441">
    <property type="entry name" value="RIBONUCLEASE P PROTEIN SUBUNIT P14"/>
    <property type="match status" value="1"/>
</dbReference>
<evidence type="ECO:0000313" key="3">
    <source>
        <dbReference type="EMBL" id="KZT39997.1"/>
    </source>
</evidence>
<name>A0A166EVM5_9AGAM</name>
<gene>
    <name evidence="3" type="ORF">SISSUDRAFT_1060655</name>
</gene>
<dbReference type="SUPFAM" id="SSF160350">
    <property type="entry name" value="Rnp2-like"/>
    <property type="match status" value="1"/>
</dbReference>
<comment type="similarity">
    <text evidence="1">Belongs to the eukaryotic/archaeal RNase P protein component 2 family.</text>
</comment>